<name>A0A0C3KJ09_9AGAM</name>
<dbReference type="InterPro" id="IPR038084">
    <property type="entry name" value="PduO/GlcC-like_sf"/>
</dbReference>
<dbReference type="InterPro" id="IPR005624">
    <property type="entry name" value="PduO/GlcC-like"/>
</dbReference>
<accession>A0A0C3KJ09</accession>
<dbReference type="PANTHER" id="PTHR28255">
    <property type="match status" value="1"/>
</dbReference>
<reference evidence="1 2" key="1">
    <citation type="submission" date="2014-04" db="EMBL/GenBank/DDBJ databases">
        <authorList>
            <consortium name="DOE Joint Genome Institute"/>
            <person name="Kuo A."/>
            <person name="Girlanda M."/>
            <person name="Perotto S."/>
            <person name="Kohler A."/>
            <person name="Nagy L.G."/>
            <person name="Floudas D."/>
            <person name="Copeland A."/>
            <person name="Barry K.W."/>
            <person name="Cichocki N."/>
            <person name="Veneault-Fourrey C."/>
            <person name="LaButti K."/>
            <person name="Lindquist E.A."/>
            <person name="Lipzen A."/>
            <person name="Lundell T."/>
            <person name="Morin E."/>
            <person name="Murat C."/>
            <person name="Sun H."/>
            <person name="Tunlid A."/>
            <person name="Henrissat B."/>
            <person name="Grigoriev I.V."/>
            <person name="Hibbett D.S."/>
            <person name="Martin F."/>
            <person name="Nordberg H.P."/>
            <person name="Cantor M.N."/>
            <person name="Hua S.X."/>
        </authorList>
    </citation>
    <scope>NUCLEOTIDE SEQUENCE [LARGE SCALE GENOMIC DNA]</scope>
    <source>
        <strain evidence="1 2">MUT 4182</strain>
    </source>
</reference>
<dbReference type="Pfam" id="PF03928">
    <property type="entry name" value="HbpS-like"/>
    <property type="match status" value="1"/>
</dbReference>
<reference evidence="2" key="2">
    <citation type="submission" date="2015-01" db="EMBL/GenBank/DDBJ databases">
        <title>Evolutionary Origins and Diversification of the Mycorrhizal Mutualists.</title>
        <authorList>
            <consortium name="DOE Joint Genome Institute"/>
            <consortium name="Mycorrhizal Genomics Consortium"/>
            <person name="Kohler A."/>
            <person name="Kuo A."/>
            <person name="Nagy L.G."/>
            <person name="Floudas D."/>
            <person name="Copeland A."/>
            <person name="Barry K.W."/>
            <person name="Cichocki N."/>
            <person name="Veneault-Fourrey C."/>
            <person name="LaButti K."/>
            <person name="Lindquist E.A."/>
            <person name="Lipzen A."/>
            <person name="Lundell T."/>
            <person name="Morin E."/>
            <person name="Murat C."/>
            <person name="Riley R."/>
            <person name="Ohm R."/>
            <person name="Sun H."/>
            <person name="Tunlid A."/>
            <person name="Henrissat B."/>
            <person name="Grigoriev I.V."/>
            <person name="Hibbett D.S."/>
            <person name="Martin F."/>
        </authorList>
    </citation>
    <scope>NUCLEOTIDE SEQUENCE [LARGE SCALE GENOMIC DNA]</scope>
    <source>
        <strain evidence="2">MUT 4182</strain>
    </source>
</reference>
<organism evidence="1 2">
    <name type="scientific">Tulasnella calospora MUT 4182</name>
    <dbReference type="NCBI Taxonomy" id="1051891"/>
    <lineage>
        <taxon>Eukaryota</taxon>
        <taxon>Fungi</taxon>
        <taxon>Dikarya</taxon>
        <taxon>Basidiomycota</taxon>
        <taxon>Agaricomycotina</taxon>
        <taxon>Agaricomycetes</taxon>
        <taxon>Cantharellales</taxon>
        <taxon>Tulasnellaceae</taxon>
        <taxon>Tulasnella</taxon>
    </lineage>
</organism>
<dbReference type="EMBL" id="KN823138">
    <property type="protein sequence ID" value="KIO21438.1"/>
    <property type="molecule type" value="Genomic_DNA"/>
</dbReference>
<evidence type="ECO:0008006" key="3">
    <source>
        <dbReference type="Google" id="ProtNLM"/>
    </source>
</evidence>
<dbReference type="PANTHER" id="PTHR28255:SF1">
    <property type="entry name" value="UPF0303 PROTEIN YBR137W"/>
    <property type="match status" value="1"/>
</dbReference>
<dbReference type="AlphaFoldDB" id="A0A0C3KJ09"/>
<dbReference type="InterPro" id="IPR010371">
    <property type="entry name" value="YBR137W-like"/>
</dbReference>
<dbReference type="OrthoDB" id="2209940at2759"/>
<evidence type="ECO:0000313" key="1">
    <source>
        <dbReference type="EMBL" id="KIO21438.1"/>
    </source>
</evidence>
<protein>
    <recommendedName>
        <fullName evidence="3">Heme-degrading domain-containing protein</fullName>
    </recommendedName>
</protein>
<dbReference type="Gene3D" id="3.30.450.150">
    <property type="entry name" value="Haem-degrading domain"/>
    <property type="match status" value="1"/>
</dbReference>
<dbReference type="HOGENOM" id="CLU_101036_0_0_1"/>
<proteinExistence type="predicted"/>
<evidence type="ECO:0000313" key="2">
    <source>
        <dbReference type="Proteomes" id="UP000054248"/>
    </source>
</evidence>
<dbReference type="Proteomes" id="UP000054248">
    <property type="component" value="Unassembled WGS sequence"/>
</dbReference>
<dbReference type="GO" id="GO:0072380">
    <property type="term" value="C:TRC complex"/>
    <property type="evidence" value="ECO:0007669"/>
    <property type="project" value="TreeGrafter"/>
</dbReference>
<dbReference type="SUPFAM" id="SSF143744">
    <property type="entry name" value="GlcG-like"/>
    <property type="match status" value="1"/>
</dbReference>
<keyword evidence="2" id="KW-1185">Reference proteome</keyword>
<gene>
    <name evidence="1" type="ORF">M407DRAFT_80367</name>
</gene>
<dbReference type="GO" id="GO:0006620">
    <property type="term" value="P:post-translational protein targeting to endoplasmic reticulum membrane"/>
    <property type="evidence" value="ECO:0007669"/>
    <property type="project" value="TreeGrafter"/>
</dbReference>
<sequence>MPSDGELAADALNEESILRFPSFKMEDAVTLGMNLRKRFRASMRHAKGKGCVISIQTMQGATMFACAVGEGSDVSLDSWWHVEGMIKVVRRTGHSTFYIEKGAAAIGKPADQLGLPFPEYRLDGGAFPIWLQNSSVGPIGIIAIYSGSSVEDHHLIISTLRSYFSKMSASDRGSVAATDR</sequence>